<dbReference type="Gene3D" id="2.30.110.10">
    <property type="entry name" value="Electron Transport, Fmn-binding Protein, Chain A"/>
    <property type="match status" value="1"/>
</dbReference>
<dbReference type="AlphaFoldDB" id="A0A919JCJ2"/>
<reference evidence="1" key="1">
    <citation type="submission" date="2021-01" db="EMBL/GenBank/DDBJ databases">
        <title>Whole genome shotgun sequence of Actinoplanes nipponensis NBRC 14063.</title>
        <authorList>
            <person name="Komaki H."/>
            <person name="Tamura T."/>
        </authorList>
    </citation>
    <scope>NUCLEOTIDE SEQUENCE</scope>
    <source>
        <strain evidence="1">NBRC 14063</strain>
    </source>
</reference>
<keyword evidence="2" id="KW-1185">Reference proteome</keyword>
<dbReference type="InterPro" id="IPR004378">
    <property type="entry name" value="F420H2_quin_Rdtase"/>
</dbReference>
<dbReference type="Pfam" id="PF04075">
    <property type="entry name" value="F420H2_quin_red"/>
    <property type="match status" value="1"/>
</dbReference>
<proteinExistence type="predicted"/>
<dbReference type="EMBL" id="BOMQ01000011">
    <property type="protein sequence ID" value="GIE47318.1"/>
    <property type="molecule type" value="Genomic_DNA"/>
</dbReference>
<evidence type="ECO:0008006" key="3">
    <source>
        <dbReference type="Google" id="ProtNLM"/>
    </source>
</evidence>
<dbReference type="PIRSF" id="PIRSF021513">
    <property type="entry name" value="GrhN_RubW_prd"/>
    <property type="match status" value="1"/>
</dbReference>
<dbReference type="InterPro" id="IPR016791">
    <property type="entry name" value="Polyketide_synth_GrhN/RubW_prd"/>
</dbReference>
<dbReference type="InterPro" id="IPR012349">
    <property type="entry name" value="Split_barrel_FMN-bd"/>
</dbReference>
<gene>
    <name evidence="1" type="ORF">Ani05nite_08520</name>
</gene>
<sequence>MLLHVTGRRSGRRFVFPVAYRDNGDGRLLVLTNSPWRANLRDRPDVAVTLGGSHRPARAHLVEDPDRVAPVYLRLIEEAGPAKAGRRLGIRINVPRPPTLAELADAVRRDGLAVIYLDVADRP</sequence>
<comment type="caution">
    <text evidence="1">The sequence shown here is derived from an EMBL/GenBank/DDBJ whole genome shotgun (WGS) entry which is preliminary data.</text>
</comment>
<dbReference type="SUPFAM" id="SSF50475">
    <property type="entry name" value="FMN-binding split barrel"/>
    <property type="match status" value="1"/>
</dbReference>
<organism evidence="1 2">
    <name type="scientific">Actinoplanes nipponensis</name>
    <dbReference type="NCBI Taxonomy" id="135950"/>
    <lineage>
        <taxon>Bacteria</taxon>
        <taxon>Bacillati</taxon>
        <taxon>Actinomycetota</taxon>
        <taxon>Actinomycetes</taxon>
        <taxon>Micromonosporales</taxon>
        <taxon>Micromonosporaceae</taxon>
        <taxon>Actinoplanes</taxon>
    </lineage>
</organism>
<evidence type="ECO:0000313" key="2">
    <source>
        <dbReference type="Proteomes" id="UP000647172"/>
    </source>
</evidence>
<dbReference type="GO" id="GO:0016491">
    <property type="term" value="F:oxidoreductase activity"/>
    <property type="evidence" value="ECO:0007669"/>
    <property type="project" value="InterPro"/>
</dbReference>
<protein>
    <recommendedName>
        <fullName evidence="3">Deazaflavin-dependent oxidoreductase, nitroreductase family</fullName>
    </recommendedName>
</protein>
<dbReference type="Proteomes" id="UP000647172">
    <property type="component" value="Unassembled WGS sequence"/>
</dbReference>
<accession>A0A919JCJ2</accession>
<name>A0A919JCJ2_9ACTN</name>
<evidence type="ECO:0000313" key="1">
    <source>
        <dbReference type="EMBL" id="GIE47318.1"/>
    </source>
</evidence>